<organism evidence="2 3">
    <name type="scientific">Algibacter pectinivorans</name>
    <dbReference type="NCBI Taxonomy" id="870482"/>
    <lineage>
        <taxon>Bacteria</taxon>
        <taxon>Pseudomonadati</taxon>
        <taxon>Bacteroidota</taxon>
        <taxon>Flavobacteriia</taxon>
        <taxon>Flavobacteriales</taxon>
        <taxon>Flavobacteriaceae</taxon>
        <taxon>Algibacter</taxon>
    </lineage>
</organism>
<dbReference type="PANTHER" id="PTHR34980:SF2">
    <property type="entry name" value="INNER MEMBRANE PROTEIN YHAH-RELATED"/>
    <property type="match status" value="1"/>
</dbReference>
<evidence type="ECO:0000256" key="1">
    <source>
        <dbReference type="SAM" id="Phobius"/>
    </source>
</evidence>
<dbReference type="Proteomes" id="UP000199439">
    <property type="component" value="Unassembled WGS sequence"/>
</dbReference>
<keyword evidence="3" id="KW-1185">Reference proteome</keyword>
<dbReference type="InterPro" id="IPR008523">
    <property type="entry name" value="DUF805"/>
</dbReference>
<feature type="transmembrane region" description="Helical" evidence="1">
    <location>
        <begin position="24"/>
        <end position="41"/>
    </location>
</feature>
<reference evidence="3" key="1">
    <citation type="submission" date="2016-10" db="EMBL/GenBank/DDBJ databases">
        <authorList>
            <person name="Varghese N."/>
            <person name="Submissions S."/>
        </authorList>
    </citation>
    <scope>NUCLEOTIDE SEQUENCE [LARGE SCALE GENOMIC DNA]</scope>
    <source>
        <strain evidence="3">DSM 25730</strain>
    </source>
</reference>
<dbReference type="STRING" id="870482.SAMN04487987_110111"/>
<dbReference type="AlphaFoldDB" id="A0A1I1RMH2"/>
<evidence type="ECO:0000313" key="3">
    <source>
        <dbReference type="Proteomes" id="UP000199439"/>
    </source>
</evidence>
<keyword evidence="1" id="KW-1133">Transmembrane helix</keyword>
<dbReference type="PANTHER" id="PTHR34980">
    <property type="entry name" value="INNER MEMBRANE PROTEIN-RELATED-RELATED"/>
    <property type="match status" value="1"/>
</dbReference>
<gene>
    <name evidence="2" type="ORF">SAMN04487987_110111</name>
</gene>
<evidence type="ECO:0000313" key="2">
    <source>
        <dbReference type="EMBL" id="SFD35529.1"/>
    </source>
</evidence>
<name>A0A1I1RMH2_9FLAO</name>
<keyword evidence="1" id="KW-0472">Membrane</keyword>
<proteinExistence type="predicted"/>
<protein>
    <submittedName>
        <fullName evidence="2">Uncharacterized membrane protein YhaH, DUF805 family</fullName>
    </submittedName>
</protein>
<dbReference type="RefSeq" id="WP_092853307.1">
    <property type="nucleotide sequence ID" value="NZ_FOMI01000010.1"/>
</dbReference>
<keyword evidence="1" id="KW-0812">Transmembrane</keyword>
<feature type="transmembrane region" description="Helical" evidence="1">
    <location>
        <begin position="76"/>
        <end position="94"/>
    </location>
</feature>
<dbReference type="GO" id="GO:0005886">
    <property type="term" value="C:plasma membrane"/>
    <property type="evidence" value="ECO:0007669"/>
    <property type="project" value="TreeGrafter"/>
</dbReference>
<dbReference type="Pfam" id="PF05656">
    <property type="entry name" value="DUF805"/>
    <property type="match status" value="1"/>
</dbReference>
<dbReference type="EMBL" id="FOMI01000010">
    <property type="protein sequence ID" value="SFD35529.1"/>
    <property type="molecule type" value="Genomic_DNA"/>
</dbReference>
<sequence length="107" mass="12682">MYNYLLKPFIKVFKFKGRSSLKEFWFFILINFLISLILVLTKKYHGIDKIDIYYRYLYIIPLISLGFRRIQDTGKSGFLFLIPFVNIILSALPGEDSKNKYGKPTEE</sequence>
<accession>A0A1I1RMH2</accession>
<dbReference type="OrthoDB" id="9812349at2"/>